<evidence type="ECO:0000256" key="9">
    <source>
        <dbReference type="ARBA" id="ARBA00023010"/>
    </source>
</evidence>
<feature type="transmembrane region" description="Helical" evidence="13">
    <location>
        <begin position="14"/>
        <end position="37"/>
    </location>
</feature>
<dbReference type="GO" id="GO:0030674">
    <property type="term" value="F:protein-macromolecule adaptor activity"/>
    <property type="evidence" value="ECO:0007669"/>
    <property type="project" value="TreeGrafter"/>
</dbReference>
<dbReference type="AlphaFoldDB" id="A0AAW1D1A4"/>
<reference evidence="14 15" key="1">
    <citation type="submission" date="2022-12" db="EMBL/GenBank/DDBJ databases">
        <title>Chromosome-level genome assembly of true bugs.</title>
        <authorList>
            <person name="Ma L."/>
            <person name="Li H."/>
        </authorList>
    </citation>
    <scope>NUCLEOTIDE SEQUENCE [LARGE SCALE GENOMIC DNA]</scope>
    <source>
        <strain evidence="14">Lab_2022b</strain>
    </source>
</reference>
<keyword evidence="4" id="KW-0813">Transport</keyword>
<keyword evidence="10" id="KW-0906">Nuclear pore complex</keyword>
<keyword evidence="9" id="KW-0811">Translocation</keyword>
<evidence type="ECO:0000313" key="14">
    <source>
        <dbReference type="EMBL" id="KAK9504786.1"/>
    </source>
</evidence>
<evidence type="ECO:0000256" key="6">
    <source>
        <dbReference type="ARBA" id="ARBA00022816"/>
    </source>
</evidence>
<feature type="transmembrane region" description="Helical" evidence="13">
    <location>
        <begin position="201"/>
        <end position="217"/>
    </location>
</feature>
<evidence type="ECO:0000256" key="12">
    <source>
        <dbReference type="ARBA" id="ARBA00023242"/>
    </source>
</evidence>
<dbReference type="GO" id="GO:0031965">
    <property type="term" value="C:nuclear membrane"/>
    <property type="evidence" value="ECO:0007669"/>
    <property type="project" value="UniProtKB-SubCell"/>
</dbReference>
<evidence type="ECO:0000256" key="3">
    <source>
        <dbReference type="ARBA" id="ARBA00005760"/>
    </source>
</evidence>
<evidence type="ECO:0000256" key="5">
    <source>
        <dbReference type="ARBA" id="ARBA00022692"/>
    </source>
</evidence>
<dbReference type="Pfam" id="PF09531">
    <property type="entry name" value="Ndc1_Nup"/>
    <property type="match status" value="1"/>
</dbReference>
<organism evidence="14 15">
    <name type="scientific">Rhynocoris fuscipes</name>
    <dbReference type="NCBI Taxonomy" id="488301"/>
    <lineage>
        <taxon>Eukaryota</taxon>
        <taxon>Metazoa</taxon>
        <taxon>Ecdysozoa</taxon>
        <taxon>Arthropoda</taxon>
        <taxon>Hexapoda</taxon>
        <taxon>Insecta</taxon>
        <taxon>Pterygota</taxon>
        <taxon>Neoptera</taxon>
        <taxon>Paraneoptera</taxon>
        <taxon>Hemiptera</taxon>
        <taxon>Heteroptera</taxon>
        <taxon>Panheteroptera</taxon>
        <taxon>Cimicomorpha</taxon>
        <taxon>Reduviidae</taxon>
        <taxon>Harpactorinae</taxon>
        <taxon>Harpactorini</taxon>
        <taxon>Rhynocoris</taxon>
    </lineage>
</organism>
<evidence type="ECO:0000256" key="10">
    <source>
        <dbReference type="ARBA" id="ARBA00023132"/>
    </source>
</evidence>
<sequence length="558" mass="65151">MVEKKLRELCLKRILRAVIWNIFVQGVFVNVYLFLINIDIFHPLNWLGQWTSSLCSIYTWLYFIPLTLVIVAQGILCSRDYITLQPYYSTRFSFFLQMLSAHSQKVAFLHMFIGILIPWIYLSIASEPTYSRFIYTCSNGFVDVECFSEDRLFLILSCVTVNMYYLFDNYFLGARHLSFPLLQLPKLVQIKSQFSGLMREALPYTFAPNLLFMALYYCFGGNLRHFITSYFSLYFNSLYAIDTFQGLFSFKRLFYLNFLTVTTIASMKIMEMLFKVHLTERHVFPINQPVVDDNEILLKDALKCKSYPIIQHLAYLDLVMLSENDASRRSEIYKLSVPGGHPHVWNSIKNECLQTIDEFVDNLSSMLAIANKTKETSKVAYPQRSPLAHDQPAHKLPTVMKKTLCQQVSDNFFQWFAQKAMWFSNLPIIIYFFGELKEIRARFALRSHLIVQWSAHSLSFLACYSLTEDKYGIIQNDLNKIITTLLNLKCTLDSLEKYFSSVYKMPKGLASYQKAIALKKSVKRCIYRIARSFHPYIADLQLSKDAEFKMLSFVNYKE</sequence>
<keyword evidence="15" id="KW-1185">Reference proteome</keyword>
<protein>
    <recommendedName>
        <fullName evidence="16">Nucleoporin NDC1</fullName>
    </recommendedName>
</protein>
<evidence type="ECO:0000256" key="2">
    <source>
        <dbReference type="ARBA" id="ARBA00004567"/>
    </source>
</evidence>
<feature type="transmembrane region" description="Helical" evidence="13">
    <location>
        <begin position="223"/>
        <end position="241"/>
    </location>
</feature>
<name>A0AAW1D1A4_9HEMI</name>
<evidence type="ECO:0000256" key="11">
    <source>
        <dbReference type="ARBA" id="ARBA00023136"/>
    </source>
</evidence>
<evidence type="ECO:0000256" key="8">
    <source>
        <dbReference type="ARBA" id="ARBA00022989"/>
    </source>
</evidence>
<keyword evidence="7" id="KW-0653">Protein transport</keyword>
<keyword evidence="11 13" id="KW-0472">Membrane</keyword>
<accession>A0AAW1D1A4</accession>
<keyword evidence="6" id="KW-0509">mRNA transport</keyword>
<comment type="subcellular location">
    <subcellularLocation>
        <location evidence="1">Nucleus membrane</location>
        <topology evidence="1">Multi-pass membrane protein</topology>
    </subcellularLocation>
    <subcellularLocation>
        <location evidence="2">Nucleus</location>
        <location evidence="2">Nuclear pore complex</location>
    </subcellularLocation>
</comment>
<comment type="caution">
    <text evidence="14">The sequence shown here is derived from an EMBL/GenBank/DDBJ whole genome shotgun (WGS) entry which is preliminary data.</text>
</comment>
<evidence type="ECO:0000256" key="1">
    <source>
        <dbReference type="ARBA" id="ARBA00004232"/>
    </source>
</evidence>
<evidence type="ECO:0000256" key="4">
    <source>
        <dbReference type="ARBA" id="ARBA00022448"/>
    </source>
</evidence>
<dbReference type="GO" id="GO:0015031">
    <property type="term" value="P:protein transport"/>
    <property type="evidence" value="ECO:0007669"/>
    <property type="project" value="UniProtKB-KW"/>
</dbReference>
<comment type="similarity">
    <text evidence="3">Belongs to the NDC1 family.</text>
</comment>
<dbReference type="Proteomes" id="UP001461498">
    <property type="component" value="Unassembled WGS sequence"/>
</dbReference>
<evidence type="ECO:0000256" key="7">
    <source>
        <dbReference type="ARBA" id="ARBA00022927"/>
    </source>
</evidence>
<dbReference type="EMBL" id="JAPXFL010000006">
    <property type="protein sequence ID" value="KAK9504786.1"/>
    <property type="molecule type" value="Genomic_DNA"/>
</dbReference>
<feature type="transmembrane region" description="Helical" evidence="13">
    <location>
        <begin position="57"/>
        <end position="77"/>
    </location>
</feature>
<proteinExistence type="inferred from homology"/>
<keyword evidence="8 13" id="KW-1133">Transmembrane helix</keyword>
<keyword evidence="12" id="KW-0539">Nucleus</keyword>
<evidence type="ECO:0000256" key="13">
    <source>
        <dbReference type="SAM" id="Phobius"/>
    </source>
</evidence>
<dbReference type="PANTHER" id="PTHR13269">
    <property type="entry name" value="NUCLEOPORIN NDC1"/>
    <property type="match status" value="1"/>
</dbReference>
<evidence type="ECO:0000313" key="15">
    <source>
        <dbReference type="Proteomes" id="UP001461498"/>
    </source>
</evidence>
<dbReference type="GO" id="GO:0051028">
    <property type="term" value="P:mRNA transport"/>
    <property type="evidence" value="ECO:0007669"/>
    <property type="project" value="UniProtKB-KW"/>
</dbReference>
<dbReference type="PANTHER" id="PTHR13269:SF6">
    <property type="entry name" value="NUCLEOPORIN NDC1"/>
    <property type="match status" value="1"/>
</dbReference>
<evidence type="ECO:0008006" key="16">
    <source>
        <dbReference type="Google" id="ProtNLM"/>
    </source>
</evidence>
<dbReference type="GO" id="GO:0070762">
    <property type="term" value="C:nuclear pore transmembrane ring"/>
    <property type="evidence" value="ECO:0007669"/>
    <property type="project" value="TreeGrafter"/>
</dbReference>
<dbReference type="GO" id="GO:0006999">
    <property type="term" value="P:nuclear pore organization"/>
    <property type="evidence" value="ECO:0007669"/>
    <property type="project" value="TreeGrafter"/>
</dbReference>
<gene>
    <name evidence="14" type="ORF">O3M35_008972</name>
</gene>
<keyword evidence="5 13" id="KW-0812">Transmembrane</keyword>
<dbReference type="InterPro" id="IPR019049">
    <property type="entry name" value="Nucleoporin_prot_Ndc1/Nup"/>
</dbReference>
<feature type="transmembrane region" description="Helical" evidence="13">
    <location>
        <begin position="106"/>
        <end position="124"/>
    </location>
</feature>